<keyword evidence="4" id="KW-1185">Reference proteome</keyword>
<dbReference type="PANTHER" id="PTHR47938">
    <property type="entry name" value="RESPIRATORY COMPLEX I CHAPERONE (CIA84), PUTATIVE (AFU_ORTHOLOGUE AFUA_2G06020)-RELATED"/>
    <property type="match status" value="1"/>
</dbReference>
<evidence type="ECO:0000256" key="2">
    <source>
        <dbReference type="ARBA" id="ARBA00022737"/>
    </source>
</evidence>
<dbReference type="GO" id="GO:0003729">
    <property type="term" value="F:mRNA binding"/>
    <property type="evidence" value="ECO:0007669"/>
    <property type="project" value="TreeGrafter"/>
</dbReference>
<comment type="caution">
    <text evidence="3">The sequence shown here is derived from an EMBL/GenBank/DDBJ whole genome shotgun (WGS) entry which is preliminary data.</text>
</comment>
<dbReference type="PANTHER" id="PTHR47938:SF35">
    <property type="entry name" value="PENTATRICOPEPTIDE REPEAT-CONTAINING PROTEIN 4, MITOCHONDRIAL-RELATED"/>
    <property type="match status" value="1"/>
</dbReference>
<protein>
    <recommendedName>
        <fullName evidence="5">Pentatricopeptide repeat-containing protein</fullName>
    </recommendedName>
</protein>
<proteinExistence type="inferred from homology"/>
<reference evidence="3" key="1">
    <citation type="submission" date="2021-01" db="EMBL/GenBank/DDBJ databases">
        <title>Adiantum capillus-veneris genome.</title>
        <authorList>
            <person name="Fang Y."/>
            <person name="Liao Q."/>
        </authorList>
    </citation>
    <scope>NUCLEOTIDE SEQUENCE</scope>
    <source>
        <strain evidence="3">H3</strain>
        <tissue evidence="3">Leaf</tissue>
    </source>
</reference>
<dbReference type="AlphaFoldDB" id="A0A9D4Z6H9"/>
<dbReference type="OrthoDB" id="1934535at2759"/>
<organism evidence="3 4">
    <name type="scientific">Adiantum capillus-veneris</name>
    <name type="common">Maidenhair fern</name>
    <dbReference type="NCBI Taxonomy" id="13818"/>
    <lineage>
        <taxon>Eukaryota</taxon>
        <taxon>Viridiplantae</taxon>
        <taxon>Streptophyta</taxon>
        <taxon>Embryophyta</taxon>
        <taxon>Tracheophyta</taxon>
        <taxon>Polypodiopsida</taxon>
        <taxon>Polypodiidae</taxon>
        <taxon>Polypodiales</taxon>
        <taxon>Pteridineae</taxon>
        <taxon>Pteridaceae</taxon>
        <taxon>Vittarioideae</taxon>
        <taxon>Adiantum</taxon>
    </lineage>
</organism>
<dbReference type="Proteomes" id="UP000886520">
    <property type="component" value="Chromosome 21"/>
</dbReference>
<sequence>MDPCSGVEPYPRSLIMLLSWFCRRCFSRLFQWACSSSLFLARDLSILKASLTCPARLPHLWPALRSLELSPLPVPSHLFTTLIRQLGETGLPLPFHAKHLFLSMPLLSCACPDVYTGNALLHAIHRCRRARTLVSTSSPMSLAELLGQALALFDYMDGMGNQPDVITCNILINGLLRAGQLKPAFQVFFLLVHDIGANTISSTGIMDALPKANEASKDLVKLITYLKNWKCIPNVVTYGTPCVLILATKDNQFILARHSHAKTFMVH</sequence>
<keyword evidence="2" id="KW-0677">Repeat</keyword>
<dbReference type="InterPro" id="IPR011990">
    <property type="entry name" value="TPR-like_helical_dom_sf"/>
</dbReference>
<evidence type="ECO:0000313" key="4">
    <source>
        <dbReference type="Proteomes" id="UP000886520"/>
    </source>
</evidence>
<accession>A0A9D4Z6H9</accession>
<dbReference type="Gene3D" id="1.25.40.10">
    <property type="entry name" value="Tetratricopeptide repeat domain"/>
    <property type="match status" value="1"/>
</dbReference>
<dbReference type="EMBL" id="JABFUD020000021">
    <property type="protein sequence ID" value="KAI5062875.1"/>
    <property type="molecule type" value="Genomic_DNA"/>
</dbReference>
<comment type="similarity">
    <text evidence="1">Belongs to the PPR family. P subfamily.</text>
</comment>
<gene>
    <name evidence="3" type="ORF">GOP47_0021422</name>
</gene>
<name>A0A9D4Z6H9_ADICA</name>
<dbReference type="Pfam" id="PF12854">
    <property type="entry name" value="PPR_1"/>
    <property type="match status" value="1"/>
</dbReference>
<dbReference type="InterPro" id="IPR002885">
    <property type="entry name" value="PPR_rpt"/>
</dbReference>
<evidence type="ECO:0008006" key="5">
    <source>
        <dbReference type="Google" id="ProtNLM"/>
    </source>
</evidence>
<evidence type="ECO:0000313" key="3">
    <source>
        <dbReference type="EMBL" id="KAI5062875.1"/>
    </source>
</evidence>
<evidence type="ECO:0000256" key="1">
    <source>
        <dbReference type="ARBA" id="ARBA00007626"/>
    </source>
</evidence>